<comment type="subunit">
    <text evidence="3">UreD, UreF and UreG form a complex that acts as a GTP-hydrolysis-dependent molecular chaperone, activating the urease apoprotein by helping to assemble the nickel containing metallocenter of UreC. The UreE protein probably delivers the nickel.</text>
</comment>
<reference evidence="4" key="1">
    <citation type="journal article" date="2014" name="Int. J. Syst. Evol. Microbiol.">
        <title>Complete genome sequence of Corynebacterium casei LMG S-19264T (=DSM 44701T), isolated from a smear-ripened cheese.</title>
        <authorList>
            <consortium name="US DOE Joint Genome Institute (JGI-PGF)"/>
            <person name="Walter F."/>
            <person name="Albersmeier A."/>
            <person name="Kalinowski J."/>
            <person name="Ruckert C."/>
        </authorList>
    </citation>
    <scope>NUCLEOTIDE SEQUENCE</scope>
    <source>
        <strain evidence="4">CGMCC 1.15095</strain>
    </source>
</reference>
<accession>A0A916X796</accession>
<protein>
    <recommendedName>
        <fullName evidence="3">Urease accessory protein UreD</fullName>
    </recommendedName>
</protein>
<gene>
    <name evidence="3 4" type="primary">ureD</name>
    <name evidence="4" type="ORF">GCM10011494_33690</name>
</gene>
<evidence type="ECO:0000313" key="4">
    <source>
        <dbReference type="EMBL" id="GGC12164.1"/>
    </source>
</evidence>
<keyword evidence="3" id="KW-0963">Cytoplasm</keyword>
<dbReference type="EMBL" id="BMHK01000032">
    <property type="protein sequence ID" value="GGC12164.1"/>
    <property type="molecule type" value="Genomic_DNA"/>
</dbReference>
<comment type="caution">
    <text evidence="4">The sequence shown here is derived from an EMBL/GenBank/DDBJ whole genome shotgun (WGS) entry which is preliminary data.</text>
</comment>
<dbReference type="InterPro" id="IPR002669">
    <property type="entry name" value="UreD"/>
</dbReference>
<dbReference type="GO" id="GO:0016151">
    <property type="term" value="F:nickel cation binding"/>
    <property type="evidence" value="ECO:0007669"/>
    <property type="project" value="UniProtKB-UniRule"/>
</dbReference>
<evidence type="ECO:0000256" key="3">
    <source>
        <dbReference type="HAMAP-Rule" id="MF_01384"/>
    </source>
</evidence>
<organism evidence="4 5">
    <name type="scientific">Novosphingobium endophyticum</name>
    <dbReference type="NCBI Taxonomy" id="1955250"/>
    <lineage>
        <taxon>Bacteria</taxon>
        <taxon>Pseudomonadati</taxon>
        <taxon>Pseudomonadota</taxon>
        <taxon>Alphaproteobacteria</taxon>
        <taxon>Sphingomonadales</taxon>
        <taxon>Sphingomonadaceae</taxon>
        <taxon>Novosphingobium</taxon>
    </lineage>
</organism>
<keyword evidence="3" id="KW-0996">Nickel insertion</keyword>
<dbReference type="PANTHER" id="PTHR33643:SF1">
    <property type="entry name" value="UREASE ACCESSORY PROTEIN D"/>
    <property type="match status" value="1"/>
</dbReference>
<comment type="subcellular location">
    <subcellularLocation>
        <location evidence="3">Cytoplasm</location>
    </subcellularLocation>
</comment>
<dbReference type="Proteomes" id="UP000608154">
    <property type="component" value="Unassembled WGS sequence"/>
</dbReference>
<dbReference type="PANTHER" id="PTHR33643">
    <property type="entry name" value="UREASE ACCESSORY PROTEIN D"/>
    <property type="match status" value="1"/>
</dbReference>
<comment type="similarity">
    <text evidence="1 3">Belongs to the UreD family.</text>
</comment>
<dbReference type="Pfam" id="PF01774">
    <property type="entry name" value="UreD"/>
    <property type="match status" value="1"/>
</dbReference>
<evidence type="ECO:0000256" key="1">
    <source>
        <dbReference type="ARBA" id="ARBA00007177"/>
    </source>
</evidence>
<keyword evidence="5" id="KW-1185">Reference proteome</keyword>
<dbReference type="HAMAP" id="MF_01384">
    <property type="entry name" value="UreD"/>
    <property type="match status" value="1"/>
</dbReference>
<sequence length="291" mass="31620">MLGTLPLREVTEQAHEAAEKSLLPPRHQRVDGAARVAFGPAGLSDLYQKAPCRLLFPDIETGDFPQAVSITTSGGLTGGDRVVLDISIEPGACATVSTQAAEKLYRVLPDDPAIHIETRINIAEGGRCEWLAQEAILFDRSQVRRHLHAHLAADARLLAVETIVFGRAAMGEVYAEGLIHDEWRIWRSDELIWADALHIDGKFAEIAAQPFCLGPARALATMVYAGADAADHLPLAREMSDGCATCFGELLLVRLIDADSRLLRSRVMRAASALRAATLGLPDRLPAVWYC</sequence>
<name>A0A916X796_9SPHN</name>
<dbReference type="GO" id="GO:0005737">
    <property type="term" value="C:cytoplasm"/>
    <property type="evidence" value="ECO:0007669"/>
    <property type="project" value="UniProtKB-SubCell"/>
</dbReference>
<keyword evidence="2 3" id="KW-0143">Chaperone</keyword>
<comment type="function">
    <text evidence="3">Required for maturation of urease via the functional incorporation of the urease nickel metallocenter.</text>
</comment>
<evidence type="ECO:0000313" key="5">
    <source>
        <dbReference type="Proteomes" id="UP000608154"/>
    </source>
</evidence>
<evidence type="ECO:0000256" key="2">
    <source>
        <dbReference type="ARBA" id="ARBA00023186"/>
    </source>
</evidence>
<proteinExistence type="inferred from homology"/>
<reference evidence="4" key="2">
    <citation type="submission" date="2020-09" db="EMBL/GenBank/DDBJ databases">
        <authorList>
            <person name="Sun Q."/>
            <person name="Zhou Y."/>
        </authorList>
    </citation>
    <scope>NUCLEOTIDE SEQUENCE</scope>
    <source>
        <strain evidence="4">CGMCC 1.15095</strain>
    </source>
</reference>
<dbReference type="AlphaFoldDB" id="A0A916X796"/>